<evidence type="ECO:0000256" key="1">
    <source>
        <dbReference type="SAM" id="MobiDB-lite"/>
    </source>
</evidence>
<dbReference type="Gene3D" id="2.60.120.260">
    <property type="entry name" value="Galactose-binding domain-like"/>
    <property type="match status" value="1"/>
</dbReference>
<keyword evidence="4" id="KW-1185">Reference proteome</keyword>
<protein>
    <recommendedName>
        <fullName evidence="5">F5/8 type C domain-containing protein</fullName>
    </recommendedName>
</protein>
<evidence type="ECO:0000313" key="3">
    <source>
        <dbReference type="EMBL" id="RBA28372.1"/>
    </source>
</evidence>
<reference evidence="3 4" key="1">
    <citation type="submission" date="2018-06" db="EMBL/GenBank/DDBJ databases">
        <title>Flavobacterium tibetense sp. nov., isolated from a wetland YonghuCo on Tibetan Plateau.</title>
        <authorList>
            <person name="Xing P."/>
            <person name="Phurbu D."/>
            <person name="Lu H."/>
        </authorList>
    </citation>
    <scope>NUCLEOTIDE SEQUENCE [LARGE SCALE GENOMIC DNA]</scope>
    <source>
        <strain evidence="3 4">YH5</strain>
    </source>
</reference>
<feature type="chain" id="PRO_5016975389" description="F5/8 type C domain-containing protein" evidence="2">
    <location>
        <begin position="28"/>
        <end position="186"/>
    </location>
</feature>
<organism evidence="3 4">
    <name type="scientific">Flavobacterium tibetense</name>
    <dbReference type="NCBI Taxonomy" id="2233533"/>
    <lineage>
        <taxon>Bacteria</taxon>
        <taxon>Pseudomonadati</taxon>
        <taxon>Bacteroidota</taxon>
        <taxon>Flavobacteriia</taxon>
        <taxon>Flavobacteriales</taxon>
        <taxon>Flavobacteriaceae</taxon>
        <taxon>Flavobacterium</taxon>
    </lineage>
</organism>
<feature type="region of interest" description="Disordered" evidence="1">
    <location>
        <begin position="161"/>
        <end position="186"/>
    </location>
</feature>
<proteinExistence type="predicted"/>
<evidence type="ECO:0000256" key="2">
    <source>
        <dbReference type="SAM" id="SignalP"/>
    </source>
</evidence>
<evidence type="ECO:0008006" key="5">
    <source>
        <dbReference type="Google" id="ProtNLM"/>
    </source>
</evidence>
<sequence length="186" mass="20828">MNMIANKMTLKNKCTLVILFSVAISYAQTNLPVERTTWNTTPLGWTDWGTAANTTNSDKSLNLGKLENAGDYYEVVFNNVPNKVTFQIKGDSFNGGTFSLQESKDGVYWSNVKVYKSLPVNEDTQKFSLKNNTRYVRFYYTNKENGSIAIDNVEITADTQSNPHINSIGNGRPKHNPSPSQILSRS</sequence>
<name>A0A365P1X1_9FLAO</name>
<dbReference type="Proteomes" id="UP000253319">
    <property type="component" value="Unassembled WGS sequence"/>
</dbReference>
<dbReference type="AlphaFoldDB" id="A0A365P1X1"/>
<comment type="caution">
    <text evidence="3">The sequence shown here is derived from an EMBL/GenBank/DDBJ whole genome shotgun (WGS) entry which is preliminary data.</text>
</comment>
<feature type="compositionally biased region" description="Polar residues" evidence="1">
    <location>
        <begin position="177"/>
        <end position="186"/>
    </location>
</feature>
<dbReference type="EMBL" id="QLST01000008">
    <property type="protein sequence ID" value="RBA28372.1"/>
    <property type="molecule type" value="Genomic_DNA"/>
</dbReference>
<feature type="signal peptide" evidence="2">
    <location>
        <begin position="1"/>
        <end position="27"/>
    </location>
</feature>
<keyword evidence="2" id="KW-0732">Signal</keyword>
<accession>A0A365P1X1</accession>
<evidence type="ECO:0000313" key="4">
    <source>
        <dbReference type="Proteomes" id="UP000253319"/>
    </source>
</evidence>
<gene>
    <name evidence="3" type="ORF">DPN68_08065</name>
</gene>